<keyword evidence="1" id="KW-0472">Membrane</keyword>
<evidence type="ECO:0000313" key="2">
    <source>
        <dbReference type="EMBL" id="MBU2689392.1"/>
    </source>
</evidence>
<evidence type="ECO:0000256" key="1">
    <source>
        <dbReference type="SAM" id="Phobius"/>
    </source>
</evidence>
<keyword evidence="1" id="KW-1133">Transmembrane helix</keyword>
<accession>A0A948W1Z6</accession>
<name>A0A948W1Z6_UNCEI</name>
<feature type="transmembrane region" description="Helical" evidence="1">
    <location>
        <begin position="76"/>
        <end position="96"/>
    </location>
</feature>
<sequence length="198" mass="21839">MSQDSLKGAPVGTYIYHFPRVSRPGRPADLVESSHLMLLAAWAGLLFLSATILPALTWDSLPPSEAAAFCVRYSSLVNLMGGAAGAFFLGTILILYNTKLRRPRIHLYQMFLLLLMTLTLVGCQIFLTERMAAVLRSAMIQPDQKEFLFTALPDLQAGIQSLHGVALVLSVAALVVGWRPRFESRRDKGSNIILELPR</sequence>
<feature type="transmembrane region" description="Helical" evidence="1">
    <location>
        <begin position="108"/>
        <end position="127"/>
    </location>
</feature>
<keyword evidence="1" id="KW-0812">Transmembrane</keyword>
<evidence type="ECO:0000313" key="3">
    <source>
        <dbReference type="Proteomes" id="UP000777784"/>
    </source>
</evidence>
<organism evidence="2 3">
    <name type="scientific">Eiseniibacteriota bacterium</name>
    <dbReference type="NCBI Taxonomy" id="2212470"/>
    <lineage>
        <taxon>Bacteria</taxon>
        <taxon>Candidatus Eiseniibacteriota</taxon>
    </lineage>
</organism>
<dbReference type="EMBL" id="JAHJDP010000004">
    <property type="protein sequence ID" value="MBU2689392.1"/>
    <property type="molecule type" value="Genomic_DNA"/>
</dbReference>
<dbReference type="Proteomes" id="UP000777784">
    <property type="component" value="Unassembled WGS sequence"/>
</dbReference>
<reference evidence="2" key="1">
    <citation type="submission" date="2021-05" db="EMBL/GenBank/DDBJ databases">
        <title>Energy efficiency and biological interactions define the core microbiome of deep oligotrophic groundwater.</title>
        <authorList>
            <person name="Mehrshad M."/>
            <person name="Lopez-Fernandez M."/>
            <person name="Bell E."/>
            <person name="Bernier-Latmani R."/>
            <person name="Bertilsson S."/>
            <person name="Dopson M."/>
        </authorList>
    </citation>
    <scope>NUCLEOTIDE SEQUENCE</scope>
    <source>
        <strain evidence="2">Modern_marine.mb.64</strain>
    </source>
</reference>
<dbReference type="AlphaFoldDB" id="A0A948W1Z6"/>
<feature type="transmembrane region" description="Helical" evidence="1">
    <location>
        <begin position="36"/>
        <end position="56"/>
    </location>
</feature>
<comment type="caution">
    <text evidence="2">The sequence shown here is derived from an EMBL/GenBank/DDBJ whole genome shotgun (WGS) entry which is preliminary data.</text>
</comment>
<protein>
    <submittedName>
        <fullName evidence="2">Uncharacterized protein</fullName>
    </submittedName>
</protein>
<proteinExistence type="predicted"/>
<feature type="transmembrane region" description="Helical" evidence="1">
    <location>
        <begin position="157"/>
        <end position="178"/>
    </location>
</feature>
<gene>
    <name evidence="2" type="ORF">KJ970_00565</name>
</gene>